<protein>
    <recommendedName>
        <fullName evidence="4">Cuticle protein</fullName>
    </recommendedName>
</protein>
<proteinExistence type="predicted"/>
<dbReference type="PANTHER" id="PTHR34931">
    <property type="entry name" value="FI02976P-RELATED"/>
    <property type="match status" value="1"/>
</dbReference>
<evidence type="ECO:0008006" key="4">
    <source>
        <dbReference type="Google" id="ProtNLM"/>
    </source>
</evidence>
<organism evidence="2 3">
    <name type="scientific">Arctia plantaginis</name>
    <name type="common">Wood tiger moth</name>
    <name type="synonym">Phalaena plantaginis</name>
    <dbReference type="NCBI Taxonomy" id="874455"/>
    <lineage>
        <taxon>Eukaryota</taxon>
        <taxon>Metazoa</taxon>
        <taxon>Ecdysozoa</taxon>
        <taxon>Arthropoda</taxon>
        <taxon>Hexapoda</taxon>
        <taxon>Insecta</taxon>
        <taxon>Pterygota</taxon>
        <taxon>Neoptera</taxon>
        <taxon>Endopterygota</taxon>
        <taxon>Lepidoptera</taxon>
        <taxon>Glossata</taxon>
        <taxon>Ditrysia</taxon>
        <taxon>Noctuoidea</taxon>
        <taxon>Erebidae</taxon>
        <taxon>Arctiinae</taxon>
        <taxon>Arctia</taxon>
    </lineage>
</organism>
<comment type="caution">
    <text evidence="2">The sequence shown here is derived from an EMBL/GenBank/DDBJ whole genome shotgun (WGS) entry which is preliminary data.</text>
</comment>
<dbReference type="AlphaFoldDB" id="A0A8S1BJ58"/>
<dbReference type="Proteomes" id="UP000494256">
    <property type="component" value="Unassembled WGS sequence"/>
</dbReference>
<dbReference type="PANTHER" id="PTHR34931:SF3">
    <property type="entry name" value="FI02976P-RELATED"/>
    <property type="match status" value="1"/>
</dbReference>
<dbReference type="EMBL" id="CADEBD010000745">
    <property type="protein sequence ID" value="CAB3259800.1"/>
    <property type="molecule type" value="Genomic_DNA"/>
</dbReference>
<feature type="signal peptide" evidence="1">
    <location>
        <begin position="1"/>
        <end position="16"/>
    </location>
</feature>
<dbReference type="InterPro" id="IPR007614">
    <property type="entry name" value="Retinin_C"/>
</dbReference>
<accession>A0A8S1BJ58</accession>
<keyword evidence="1" id="KW-0732">Signal</keyword>
<evidence type="ECO:0000313" key="3">
    <source>
        <dbReference type="Proteomes" id="UP000494256"/>
    </source>
</evidence>
<feature type="chain" id="PRO_5035932988" description="Cuticle protein" evidence="1">
    <location>
        <begin position="17"/>
        <end position="323"/>
    </location>
</feature>
<name>A0A8S1BJ58_ARCPL</name>
<sequence>MNTLVVLFALASVACGSLVPLAQPLHQPAIVLDPHGRPLDTAEVINARSLHLQAKALDEHNGHAAVVAPLAHSVAIAPAIFTAPAAVSHQSRVDVISSPSIATIATHAAPVVAHASPLLAYSGLGYAGHGHYLHKRSLGHFAYAAPAVIAAPAAVSHQSRLDVISSPAVVSHAVTAPVLNHAAPIIAVAPAAVSHQSRVDVRTSPAIVSHASVASIGHAALYSGHSAWVAPAYGAHSGHGYAHLLKKRSLAHFLAPVVHTVPSAVSHQSRVDVISKPAVVSTHITPAVYSAPAVYASPIVSHYAPIAHSAVWTAPLALKAAHW</sequence>
<reference evidence="2 3" key="1">
    <citation type="submission" date="2020-04" db="EMBL/GenBank/DDBJ databases">
        <authorList>
            <person name="Wallbank WR R."/>
            <person name="Pardo Diaz C."/>
            <person name="Kozak K."/>
            <person name="Martin S."/>
            <person name="Jiggins C."/>
            <person name="Moest M."/>
            <person name="Warren A I."/>
            <person name="Byers J.R.P. K."/>
            <person name="Montejo-Kovacevich G."/>
            <person name="Yen C E."/>
        </authorList>
    </citation>
    <scope>NUCLEOTIDE SEQUENCE [LARGE SCALE GENOMIC DNA]</scope>
</reference>
<evidence type="ECO:0000313" key="2">
    <source>
        <dbReference type="EMBL" id="CAB3259800.1"/>
    </source>
</evidence>
<evidence type="ECO:0000256" key="1">
    <source>
        <dbReference type="SAM" id="SignalP"/>
    </source>
</evidence>
<gene>
    <name evidence="2" type="ORF">APLA_LOCUS16749</name>
</gene>
<dbReference type="Pfam" id="PF04527">
    <property type="entry name" value="Retinin_C"/>
    <property type="match status" value="1"/>
</dbReference>